<organism evidence="1 2">
    <name type="scientific">Marasmius oreades</name>
    <name type="common">fairy-ring Marasmius</name>
    <dbReference type="NCBI Taxonomy" id="181124"/>
    <lineage>
        <taxon>Eukaryota</taxon>
        <taxon>Fungi</taxon>
        <taxon>Dikarya</taxon>
        <taxon>Basidiomycota</taxon>
        <taxon>Agaricomycotina</taxon>
        <taxon>Agaricomycetes</taxon>
        <taxon>Agaricomycetidae</taxon>
        <taxon>Agaricales</taxon>
        <taxon>Marasmiineae</taxon>
        <taxon>Marasmiaceae</taxon>
        <taxon>Marasmius</taxon>
    </lineage>
</organism>
<sequence>MASHILTCVRSEPLIVFQLCSLLDENLLKHRLCRSGAIGLPRSLTCLSHRWSDLGNVLDACWTSSAVVALIADDFMLGLLKACGHCWMVQVSDTYYWLEEINTRSSIEGLVISVDSGGMLSE</sequence>
<dbReference type="EMBL" id="CM032187">
    <property type="protein sequence ID" value="KAG7089417.1"/>
    <property type="molecule type" value="Genomic_DNA"/>
</dbReference>
<proteinExistence type="predicted"/>
<protein>
    <submittedName>
        <fullName evidence="1">Uncharacterized protein</fullName>
    </submittedName>
</protein>
<reference evidence="1" key="1">
    <citation type="journal article" date="2021" name="Genome Biol. Evol.">
        <title>The assembled and annotated genome of the fairy-ring fungus Marasmius oreades.</title>
        <authorList>
            <person name="Hiltunen M."/>
            <person name="Ament-Velasquez S.L."/>
            <person name="Johannesson H."/>
        </authorList>
    </citation>
    <scope>NUCLEOTIDE SEQUENCE</scope>
    <source>
        <strain evidence="1">03SP1</strain>
    </source>
</reference>
<dbReference type="GeneID" id="66080180"/>
<keyword evidence="2" id="KW-1185">Reference proteome</keyword>
<evidence type="ECO:0000313" key="2">
    <source>
        <dbReference type="Proteomes" id="UP001049176"/>
    </source>
</evidence>
<dbReference type="KEGG" id="more:E1B28_011105"/>
<name>A0A9P7UP72_9AGAR</name>
<accession>A0A9P7UP72</accession>
<dbReference type="RefSeq" id="XP_043005887.1">
    <property type="nucleotide sequence ID" value="XM_043156103.1"/>
</dbReference>
<comment type="caution">
    <text evidence="1">The sequence shown here is derived from an EMBL/GenBank/DDBJ whole genome shotgun (WGS) entry which is preliminary data.</text>
</comment>
<dbReference type="Proteomes" id="UP001049176">
    <property type="component" value="Chromosome 7"/>
</dbReference>
<evidence type="ECO:0000313" key="1">
    <source>
        <dbReference type="EMBL" id="KAG7089417.1"/>
    </source>
</evidence>
<dbReference type="AlphaFoldDB" id="A0A9P7UP72"/>
<gene>
    <name evidence="1" type="ORF">E1B28_011105</name>
</gene>